<evidence type="ECO:0000313" key="5">
    <source>
        <dbReference type="Proteomes" id="UP000014243"/>
    </source>
</evidence>
<accession>S2R6N2</accession>
<dbReference type="Gene3D" id="3.40.50.720">
    <property type="entry name" value="NAD(P)-binding Rossmann-like Domain"/>
    <property type="match status" value="1"/>
</dbReference>
<organism evidence="4 5">
    <name type="scientific">Lacticaseibacillus paracasei subsp. paracasei Lpp126</name>
    <dbReference type="NCBI Taxonomy" id="1256206"/>
    <lineage>
        <taxon>Bacteria</taxon>
        <taxon>Bacillati</taxon>
        <taxon>Bacillota</taxon>
        <taxon>Bacilli</taxon>
        <taxon>Lactobacillales</taxon>
        <taxon>Lactobacillaceae</taxon>
        <taxon>Lacticaseibacillus</taxon>
    </lineage>
</organism>
<comment type="similarity">
    <text evidence="1">Belongs to the short-chain dehydrogenases/reductases (SDR) family.</text>
</comment>
<proteinExistence type="inferred from homology"/>
<keyword evidence="3 4" id="KW-0560">Oxidoreductase</keyword>
<dbReference type="InterPro" id="IPR052178">
    <property type="entry name" value="Sec_Metab_Biosynth_SDR"/>
</dbReference>
<keyword evidence="2" id="KW-0521">NADP</keyword>
<dbReference type="PANTHER" id="PTHR43618">
    <property type="entry name" value="7-ALPHA-HYDROXYSTEROID DEHYDROGENASE"/>
    <property type="match status" value="1"/>
</dbReference>
<dbReference type="AlphaFoldDB" id="S2R6N2"/>
<dbReference type="InterPro" id="IPR002347">
    <property type="entry name" value="SDR_fam"/>
</dbReference>
<comment type="caution">
    <text evidence="4">The sequence shown here is derived from an EMBL/GenBank/DDBJ whole genome shotgun (WGS) entry which is preliminary data.</text>
</comment>
<dbReference type="EC" id="1.1.1.140" evidence="4"/>
<dbReference type="PRINTS" id="PR00081">
    <property type="entry name" value="GDHRDH"/>
</dbReference>
<dbReference type="GO" id="GO:0009010">
    <property type="term" value="F:sorbitol-6-phosphate 2-dehydrogenase activity"/>
    <property type="evidence" value="ECO:0007669"/>
    <property type="project" value="UniProtKB-EC"/>
</dbReference>
<feature type="non-terminal residue" evidence="4">
    <location>
        <position position="104"/>
    </location>
</feature>
<dbReference type="Proteomes" id="UP000014243">
    <property type="component" value="Unassembled WGS sequence"/>
</dbReference>
<dbReference type="SUPFAM" id="SSF51735">
    <property type="entry name" value="NAD(P)-binding Rossmann-fold domains"/>
    <property type="match status" value="1"/>
</dbReference>
<evidence type="ECO:0000256" key="1">
    <source>
        <dbReference type="ARBA" id="ARBA00006484"/>
    </source>
</evidence>
<dbReference type="EMBL" id="ANKC01000998">
    <property type="protein sequence ID" value="EPC72970.1"/>
    <property type="molecule type" value="Genomic_DNA"/>
</dbReference>
<evidence type="ECO:0000256" key="3">
    <source>
        <dbReference type="ARBA" id="ARBA00023002"/>
    </source>
</evidence>
<evidence type="ECO:0000313" key="4">
    <source>
        <dbReference type="EMBL" id="EPC72970.1"/>
    </source>
</evidence>
<protein>
    <submittedName>
        <fullName evidence="4">Sorbitol-6-phosphate 2-dehydrogenase</fullName>
        <ecNumber evidence="4">1.1.1.140</ecNumber>
    </submittedName>
</protein>
<reference evidence="4 5" key="1">
    <citation type="journal article" date="2013" name="PLoS ONE">
        <title>Lactobacillus paracasei comparative genomics: towards species pan-genome definition and exploitation of diversity.</title>
        <authorList>
            <person name="Smokvina T."/>
            <person name="Wels M."/>
            <person name="Polka J."/>
            <person name="Chervaux C."/>
            <person name="Brisse S."/>
            <person name="Boekhorst J."/>
            <person name="van Hylckama Vlieg J.E."/>
            <person name="Siezen R.J."/>
        </authorList>
    </citation>
    <scope>NUCLEOTIDE SEQUENCE [LARGE SCALE GENOMIC DNA]</scope>
    <source>
        <strain evidence="4 5">Lpp126</strain>
    </source>
</reference>
<dbReference type="Pfam" id="PF00106">
    <property type="entry name" value="adh_short"/>
    <property type="match status" value="1"/>
</dbReference>
<evidence type="ECO:0000256" key="2">
    <source>
        <dbReference type="ARBA" id="ARBA00022857"/>
    </source>
</evidence>
<sequence>MTESWLDLSGKVVVVTGGSMGLGEKMVDGLAANGAQVISADVVENDSHANQKNVVKMICDVTSKTSVEKMVQEVIKQFGHLDVLINNAGVSRPRMLVDYYGKHP</sequence>
<name>S2R6N2_LACPA</name>
<dbReference type="PANTHER" id="PTHR43618:SF8">
    <property type="entry name" value="7ALPHA-HYDROXYSTEROID DEHYDROGENASE"/>
    <property type="match status" value="1"/>
</dbReference>
<dbReference type="InterPro" id="IPR036291">
    <property type="entry name" value="NAD(P)-bd_dom_sf"/>
</dbReference>
<gene>
    <name evidence="4" type="ORF">Lpp126_13882</name>
</gene>